<dbReference type="EMBL" id="JBHSEI010000002">
    <property type="protein sequence ID" value="MFC4637880.1"/>
    <property type="molecule type" value="Genomic_DNA"/>
</dbReference>
<evidence type="ECO:0000313" key="1">
    <source>
        <dbReference type="EMBL" id="MFC4637880.1"/>
    </source>
</evidence>
<dbReference type="Proteomes" id="UP001595952">
    <property type="component" value="Unassembled WGS sequence"/>
</dbReference>
<organism evidence="1 2">
    <name type="scientific">Deinococcus hohokamensis</name>
    <dbReference type="NCBI Taxonomy" id="309883"/>
    <lineage>
        <taxon>Bacteria</taxon>
        <taxon>Thermotogati</taxon>
        <taxon>Deinococcota</taxon>
        <taxon>Deinococci</taxon>
        <taxon>Deinococcales</taxon>
        <taxon>Deinococcaceae</taxon>
        <taxon>Deinococcus</taxon>
    </lineage>
</organism>
<keyword evidence="2" id="KW-1185">Reference proteome</keyword>
<dbReference type="RefSeq" id="WP_380060907.1">
    <property type="nucleotide sequence ID" value="NZ_JBHSEI010000002.1"/>
</dbReference>
<evidence type="ECO:0000313" key="2">
    <source>
        <dbReference type="Proteomes" id="UP001595952"/>
    </source>
</evidence>
<proteinExistence type="predicted"/>
<reference evidence="2" key="1">
    <citation type="journal article" date="2019" name="Int. J. Syst. Evol. Microbiol.">
        <title>The Global Catalogue of Microorganisms (GCM) 10K type strain sequencing project: providing services to taxonomists for standard genome sequencing and annotation.</title>
        <authorList>
            <consortium name="The Broad Institute Genomics Platform"/>
            <consortium name="The Broad Institute Genome Sequencing Center for Infectious Disease"/>
            <person name="Wu L."/>
            <person name="Ma J."/>
        </authorList>
    </citation>
    <scope>NUCLEOTIDE SEQUENCE [LARGE SCALE GENOMIC DNA]</scope>
    <source>
        <strain evidence="2">CCUG 55995</strain>
    </source>
</reference>
<protein>
    <submittedName>
        <fullName evidence="1">Uncharacterized protein</fullName>
    </submittedName>
</protein>
<comment type="caution">
    <text evidence="1">The sequence shown here is derived from an EMBL/GenBank/DDBJ whole genome shotgun (WGS) entry which is preliminary data.</text>
</comment>
<accession>A0ABV9I9A1</accession>
<name>A0ABV9I9A1_9DEIO</name>
<sequence length="161" mass="17751">MSLYTPVVVTLWVFSTVTPQAVGQLLAFSFTEDGNAEPSPFARAFRLAPYDDDFASVDTGASAGDLVKAAAEQYRTLDEQALPRLPAGEWNGIYLIHAQAGDKWASVTRFRQEGSKLIFTLPLNVRARPERVYTSINVTATLFFDNGSSKKVYEPLPVVPY</sequence>
<gene>
    <name evidence="1" type="ORF">ACFO0D_05955</name>
</gene>